<protein>
    <submittedName>
        <fullName evidence="1">Uncharacterized protein</fullName>
    </submittedName>
</protein>
<evidence type="ECO:0000313" key="1">
    <source>
        <dbReference type="EMBL" id="OBF23085.1"/>
    </source>
</evidence>
<sequence length="73" mass="8329">MIKSTVEIREVIDPLTTHRMLVVDGAERITAMHFPARDYTPEEWLIVAELGLAPARVHSEADARAWLEFLARD</sequence>
<gene>
    <name evidence="1" type="ORF">A5726_12270</name>
</gene>
<dbReference type="EMBL" id="LZHX01000041">
    <property type="protein sequence ID" value="OBF23085.1"/>
    <property type="molecule type" value="Genomic_DNA"/>
</dbReference>
<name>A0A1A1ZKL6_9MYCO</name>
<comment type="caution">
    <text evidence="1">The sequence shown here is derived from an EMBL/GenBank/DDBJ whole genome shotgun (WGS) entry which is preliminary data.</text>
</comment>
<dbReference type="AlphaFoldDB" id="A0A1A1ZKL6"/>
<organism evidence="1 2">
    <name type="scientific">Mycolicibacterium conceptionense</name>
    <dbReference type="NCBI Taxonomy" id="451644"/>
    <lineage>
        <taxon>Bacteria</taxon>
        <taxon>Bacillati</taxon>
        <taxon>Actinomycetota</taxon>
        <taxon>Actinomycetes</taxon>
        <taxon>Mycobacteriales</taxon>
        <taxon>Mycobacteriaceae</taxon>
        <taxon>Mycolicibacterium</taxon>
    </lineage>
</organism>
<dbReference type="Proteomes" id="UP000093779">
    <property type="component" value="Unassembled WGS sequence"/>
</dbReference>
<proteinExistence type="predicted"/>
<evidence type="ECO:0000313" key="2">
    <source>
        <dbReference type="Proteomes" id="UP000093779"/>
    </source>
</evidence>
<accession>A0A1A1ZKL6</accession>
<reference evidence="1 2" key="1">
    <citation type="submission" date="2016-06" db="EMBL/GenBank/DDBJ databases">
        <authorList>
            <person name="Kjaerup R.B."/>
            <person name="Dalgaard T.S."/>
            <person name="Juul-Madsen H.R."/>
        </authorList>
    </citation>
    <scope>NUCLEOTIDE SEQUENCE [LARGE SCALE GENOMIC DNA]</scope>
    <source>
        <strain evidence="1 2">ACS1953</strain>
    </source>
</reference>
<dbReference type="RefSeq" id="WP_064896058.1">
    <property type="nucleotide sequence ID" value="NZ_LZHX01000041.1"/>
</dbReference>